<sequence length="133" mass="14675">MEYIFGVHTWRLGSRKVTFVLPESIASQEAFRRRSTLRPSTSLEAHIIAPGKLPENGCIIQCQPLTSYHRLYLASDNSSAPTCITPISHSYLVISVTLGFGQSESDEYTPALSHSAVDRILVSNHHVVHKSVG</sequence>
<accession>A0ACA9NCG6</accession>
<evidence type="ECO:0000313" key="2">
    <source>
        <dbReference type="Proteomes" id="UP000789525"/>
    </source>
</evidence>
<proteinExistence type="predicted"/>
<name>A0ACA9NCG6_9GLOM</name>
<dbReference type="EMBL" id="CAJVPT010020211">
    <property type="protein sequence ID" value="CAG8646667.1"/>
    <property type="molecule type" value="Genomic_DNA"/>
</dbReference>
<gene>
    <name evidence="1" type="ORF">ACOLOM_LOCUS8120</name>
</gene>
<organism evidence="1 2">
    <name type="scientific">Acaulospora colombiana</name>
    <dbReference type="NCBI Taxonomy" id="27376"/>
    <lineage>
        <taxon>Eukaryota</taxon>
        <taxon>Fungi</taxon>
        <taxon>Fungi incertae sedis</taxon>
        <taxon>Mucoromycota</taxon>
        <taxon>Glomeromycotina</taxon>
        <taxon>Glomeromycetes</taxon>
        <taxon>Diversisporales</taxon>
        <taxon>Acaulosporaceae</taxon>
        <taxon>Acaulospora</taxon>
    </lineage>
</organism>
<dbReference type="Proteomes" id="UP000789525">
    <property type="component" value="Unassembled WGS sequence"/>
</dbReference>
<protein>
    <submittedName>
        <fullName evidence="1">16604_t:CDS:1</fullName>
    </submittedName>
</protein>
<evidence type="ECO:0000313" key="1">
    <source>
        <dbReference type="EMBL" id="CAG8646667.1"/>
    </source>
</evidence>
<keyword evidence="2" id="KW-1185">Reference proteome</keyword>
<reference evidence="1" key="1">
    <citation type="submission" date="2021-06" db="EMBL/GenBank/DDBJ databases">
        <authorList>
            <person name="Kallberg Y."/>
            <person name="Tangrot J."/>
            <person name="Rosling A."/>
        </authorList>
    </citation>
    <scope>NUCLEOTIDE SEQUENCE</scope>
    <source>
        <strain evidence="1">CL356</strain>
    </source>
</reference>
<comment type="caution">
    <text evidence="1">The sequence shown here is derived from an EMBL/GenBank/DDBJ whole genome shotgun (WGS) entry which is preliminary data.</text>
</comment>